<dbReference type="GO" id="GO:0016810">
    <property type="term" value="F:hydrolase activity, acting on carbon-nitrogen (but not peptide) bonds"/>
    <property type="evidence" value="ECO:0007669"/>
    <property type="project" value="InterPro"/>
</dbReference>
<accession>A0A3B0WUR0</accession>
<organism evidence="3">
    <name type="scientific">hydrothermal vent metagenome</name>
    <dbReference type="NCBI Taxonomy" id="652676"/>
    <lineage>
        <taxon>unclassified sequences</taxon>
        <taxon>metagenomes</taxon>
        <taxon>ecological metagenomes</taxon>
    </lineage>
</organism>
<sequence length="493" mass="55424">MTTQINSPKSKPKTPSRIKKWSIRSLVFLLVVTAIILLWVEYQMKYYRGEFMGAIETSDIIPINGEYIITNVHLLNPQGTEMLPQQDVIINNGKIKQIGTKLNTSAQLLTEVKGEGRYLIPGLMDGHTHLTESPNDLWLFLVNGVTHLRDMGGNGYHLKLRDERQDQPLWPDLFVASEKVYTTPWYKVWFTEWTRTRIALSSAENAADTVNGLKANGFDALKISGGLTASHYESLLKAAQQADLLVVGHIPINEVSLDQFLTMGQQEIAHIEELTKAFEREFGLKVTGLNETTVDEYLNYVEIRSQEIAELIKAKGTHITTTIWLMESLPKQKLILESFLKTVELAYVNPNNIEGTPLVRGWLPGHHSYASSDYWFETAERTTELKLYWETYVDAIHIMIRALLSHDVEFTAGTDAITTGVVPGFSLHDELESLVNLGMSSDQALQTATRIPGQWLSKVSKTPQSGQTGQIKAGYKANLVLLRDNPLDDIKNT</sequence>
<evidence type="ECO:0000313" key="3">
    <source>
        <dbReference type="EMBL" id="VAW47434.1"/>
    </source>
</evidence>
<dbReference type="AlphaFoldDB" id="A0A3B0WUR0"/>
<keyword evidence="1" id="KW-1133">Transmembrane helix</keyword>
<dbReference type="InterPro" id="IPR051781">
    <property type="entry name" value="Metallo-dep_Hydrolase"/>
</dbReference>
<evidence type="ECO:0000259" key="2">
    <source>
        <dbReference type="Pfam" id="PF01979"/>
    </source>
</evidence>
<name>A0A3B0WUR0_9ZZZZ</name>
<feature type="domain" description="Amidohydrolase-related" evidence="2">
    <location>
        <begin position="118"/>
        <end position="490"/>
    </location>
</feature>
<dbReference type="InterPro" id="IPR011059">
    <property type="entry name" value="Metal-dep_hydrolase_composite"/>
</dbReference>
<dbReference type="Pfam" id="PF01979">
    <property type="entry name" value="Amidohydro_1"/>
    <property type="match status" value="1"/>
</dbReference>
<keyword evidence="1" id="KW-0472">Membrane</keyword>
<dbReference type="PANTHER" id="PTHR43135:SF3">
    <property type="entry name" value="ALPHA-D-RIBOSE 1-METHYLPHOSPHONATE 5-TRIPHOSPHATE DIPHOSPHATASE"/>
    <property type="match status" value="1"/>
</dbReference>
<keyword evidence="1" id="KW-0812">Transmembrane</keyword>
<dbReference type="SUPFAM" id="SSF51338">
    <property type="entry name" value="Composite domain of metallo-dependent hydrolases"/>
    <property type="match status" value="1"/>
</dbReference>
<feature type="non-terminal residue" evidence="3">
    <location>
        <position position="493"/>
    </location>
</feature>
<dbReference type="Gene3D" id="3.20.20.140">
    <property type="entry name" value="Metal-dependent hydrolases"/>
    <property type="match status" value="1"/>
</dbReference>
<dbReference type="InterPro" id="IPR006680">
    <property type="entry name" value="Amidohydro-rel"/>
</dbReference>
<dbReference type="InterPro" id="IPR032466">
    <property type="entry name" value="Metal_Hydrolase"/>
</dbReference>
<feature type="transmembrane region" description="Helical" evidence="1">
    <location>
        <begin position="21"/>
        <end position="40"/>
    </location>
</feature>
<protein>
    <recommendedName>
        <fullName evidence="2">Amidohydrolase-related domain-containing protein</fullName>
    </recommendedName>
</protein>
<gene>
    <name evidence="3" type="ORF">MNBD_GAMMA02-1268</name>
</gene>
<evidence type="ECO:0000256" key="1">
    <source>
        <dbReference type="SAM" id="Phobius"/>
    </source>
</evidence>
<dbReference type="EMBL" id="UOFA01000344">
    <property type="protein sequence ID" value="VAW47434.1"/>
    <property type="molecule type" value="Genomic_DNA"/>
</dbReference>
<proteinExistence type="predicted"/>
<dbReference type="PANTHER" id="PTHR43135">
    <property type="entry name" value="ALPHA-D-RIBOSE 1-METHYLPHOSPHONATE 5-TRIPHOSPHATE DIPHOSPHATASE"/>
    <property type="match status" value="1"/>
</dbReference>
<reference evidence="3" key="1">
    <citation type="submission" date="2018-06" db="EMBL/GenBank/DDBJ databases">
        <authorList>
            <person name="Zhirakovskaya E."/>
        </authorList>
    </citation>
    <scope>NUCLEOTIDE SEQUENCE</scope>
</reference>
<dbReference type="SUPFAM" id="SSF51556">
    <property type="entry name" value="Metallo-dependent hydrolases"/>
    <property type="match status" value="1"/>
</dbReference>
<dbReference type="Gene3D" id="2.30.40.10">
    <property type="entry name" value="Urease, subunit C, domain 1"/>
    <property type="match status" value="1"/>
</dbReference>